<keyword evidence="1" id="KW-0175">Coiled coil</keyword>
<dbReference type="EMBL" id="RAYQ01000006">
    <property type="protein sequence ID" value="RKI92102.1"/>
    <property type="molecule type" value="Genomic_DNA"/>
</dbReference>
<evidence type="ECO:0000313" key="5">
    <source>
        <dbReference type="Proteomes" id="UP000280696"/>
    </source>
</evidence>
<comment type="caution">
    <text evidence="4">The sequence shown here is derived from an EMBL/GenBank/DDBJ whole genome shotgun (WGS) entry which is preliminary data.</text>
</comment>
<keyword evidence="2" id="KW-1133">Transmembrane helix</keyword>
<sequence length="461" mass="52994">MKNPFFSLAAWVYEKTKLISGKKYDPKVYKTLLQLHPTGDGKKMYDNFQIRKLTLMLAILVIGIVSALCLHLSSRMKGKLAEGAQLIRNEWDAGDYQITLHAVTENWSREIPFVVKERELTKDEEIYLKEQLSYGLPDIIRGKNPDLAHITQNLNLISSMPGYPYIFTWSSSNYERINASGKINRRDIDGNGEKVSLVVTISGGQEKTSFTYEVLLLPEELGEEETFFRALEKELLQIDLEGKSRGQIRLPKRLMGKEIEWKEVKSDSSILLFFLFFLGSLLAGKGMESDLEKSRRIRNKQLIKDYSGFVSKLRLYLSAGLTVKNAFLRMTADYVKWQEQERSPQNRGRKKWYLMEEMQVSCHQLENGVAQEKVYQDFGKRCGEMRYRRLSFLLAVQLKQGNDQLLTLLEKETNDAQEERKNLARKAGEEAGTKLLLPMLLMLVVVMLLVLLPAYTGFGNT</sequence>
<feature type="transmembrane region" description="Helical" evidence="2">
    <location>
        <begin position="435"/>
        <end position="455"/>
    </location>
</feature>
<organism evidence="4 5">
    <name type="scientific">Parablautia intestinalis</name>
    <dbReference type="NCBI Taxonomy" id="2320100"/>
    <lineage>
        <taxon>Bacteria</taxon>
        <taxon>Bacillati</taxon>
        <taxon>Bacillota</taxon>
        <taxon>Clostridia</taxon>
        <taxon>Lachnospirales</taxon>
        <taxon>Lachnospiraceae</taxon>
        <taxon>Parablautia</taxon>
    </lineage>
</organism>
<evidence type="ECO:0000256" key="1">
    <source>
        <dbReference type="SAM" id="Coils"/>
    </source>
</evidence>
<name>A0A3A9AKW9_9FIRM</name>
<gene>
    <name evidence="4" type="ORF">D7V94_08530</name>
</gene>
<feature type="domain" description="Atrophied bacterial Ig" evidence="3">
    <location>
        <begin position="144"/>
        <end position="216"/>
    </location>
</feature>
<keyword evidence="5" id="KW-1185">Reference proteome</keyword>
<keyword evidence="2" id="KW-0812">Transmembrane</keyword>
<feature type="transmembrane region" description="Helical" evidence="2">
    <location>
        <begin position="53"/>
        <end position="73"/>
    </location>
</feature>
<evidence type="ECO:0000256" key="2">
    <source>
        <dbReference type="SAM" id="Phobius"/>
    </source>
</evidence>
<dbReference type="InterPro" id="IPR046780">
    <property type="entry name" value="aBig_2"/>
</dbReference>
<reference evidence="4 5" key="1">
    <citation type="submission" date="2018-09" db="EMBL/GenBank/DDBJ databases">
        <title>Murine metabolic-syndrome-specific gut microbial biobank.</title>
        <authorList>
            <person name="Liu C."/>
        </authorList>
    </citation>
    <scope>NUCLEOTIDE SEQUENCE [LARGE SCALE GENOMIC DNA]</scope>
    <source>
        <strain evidence="4 5">0.1xD8-82</strain>
    </source>
</reference>
<dbReference type="RefSeq" id="WP_120468743.1">
    <property type="nucleotide sequence ID" value="NZ_RAYQ01000006.1"/>
</dbReference>
<keyword evidence="2" id="KW-0472">Membrane</keyword>
<dbReference type="OrthoDB" id="9793966at2"/>
<proteinExistence type="predicted"/>
<dbReference type="AlphaFoldDB" id="A0A3A9AKW9"/>
<protein>
    <recommendedName>
        <fullName evidence="3">Atrophied bacterial Ig domain-containing protein</fullName>
    </recommendedName>
</protein>
<feature type="coiled-coil region" evidence="1">
    <location>
        <begin position="402"/>
        <end position="429"/>
    </location>
</feature>
<evidence type="ECO:0000313" key="4">
    <source>
        <dbReference type="EMBL" id="RKI92102.1"/>
    </source>
</evidence>
<dbReference type="Pfam" id="PF20578">
    <property type="entry name" value="aBig_2"/>
    <property type="match status" value="1"/>
</dbReference>
<dbReference type="Proteomes" id="UP000280696">
    <property type="component" value="Unassembled WGS sequence"/>
</dbReference>
<evidence type="ECO:0000259" key="3">
    <source>
        <dbReference type="Pfam" id="PF20578"/>
    </source>
</evidence>
<accession>A0A3A9AKW9</accession>